<dbReference type="CDD" id="cd09272">
    <property type="entry name" value="RNase_HI_RT_Ty1"/>
    <property type="match status" value="1"/>
</dbReference>
<dbReference type="Pfam" id="PF00665">
    <property type="entry name" value="rve"/>
    <property type="match status" value="1"/>
</dbReference>
<keyword evidence="7" id="KW-0732">Signal</keyword>
<dbReference type="InterPro" id="IPR000742">
    <property type="entry name" value="EGF"/>
</dbReference>
<dbReference type="PROSITE" id="PS00108">
    <property type="entry name" value="PROTEIN_KINASE_ST"/>
    <property type="match status" value="1"/>
</dbReference>
<dbReference type="Pfam" id="PF07727">
    <property type="entry name" value="RVT_2"/>
    <property type="match status" value="1"/>
</dbReference>
<dbReference type="PANTHER" id="PTHR47974:SF3">
    <property type="entry name" value="RECEPTOR-LIKE SERINE_THREONINE-PROTEIN KINASE"/>
    <property type="match status" value="1"/>
</dbReference>
<dbReference type="GO" id="GO:0015074">
    <property type="term" value="P:DNA integration"/>
    <property type="evidence" value="ECO:0007669"/>
    <property type="project" value="InterPro"/>
</dbReference>
<keyword evidence="16" id="KW-0325">Glycoprotein</keyword>
<evidence type="ECO:0000259" key="25">
    <source>
        <dbReference type="PROSITE" id="PS50948"/>
    </source>
</evidence>
<evidence type="ECO:0000256" key="21">
    <source>
        <dbReference type="SAM" id="Phobius"/>
    </source>
</evidence>
<dbReference type="InterPro" id="IPR003609">
    <property type="entry name" value="Pan_app"/>
</dbReference>
<dbReference type="InterPro" id="IPR012337">
    <property type="entry name" value="RNaseH-like_sf"/>
</dbReference>
<dbReference type="Pfam" id="PF25597">
    <property type="entry name" value="SH3_retrovirus"/>
    <property type="match status" value="1"/>
</dbReference>
<dbReference type="GO" id="GO:0004190">
    <property type="term" value="F:aspartic-type endopeptidase activity"/>
    <property type="evidence" value="ECO:0007669"/>
    <property type="project" value="UniProtKB-KW"/>
</dbReference>
<dbReference type="InterPro" id="IPR001480">
    <property type="entry name" value="Bulb-type_lectin_dom"/>
</dbReference>
<dbReference type="Pfam" id="PF13976">
    <property type="entry name" value="gag_pre-integrs"/>
    <property type="match status" value="1"/>
</dbReference>
<evidence type="ECO:0000256" key="8">
    <source>
        <dbReference type="ARBA" id="ARBA00022741"/>
    </source>
</evidence>
<evidence type="ECO:0000256" key="10">
    <source>
        <dbReference type="ARBA" id="ARBA00022777"/>
    </source>
</evidence>
<organism evidence="27 28">
    <name type="scientific">Centaurea solstitialis</name>
    <name type="common">yellow star-thistle</name>
    <dbReference type="NCBI Taxonomy" id="347529"/>
    <lineage>
        <taxon>Eukaryota</taxon>
        <taxon>Viridiplantae</taxon>
        <taxon>Streptophyta</taxon>
        <taxon>Embryophyta</taxon>
        <taxon>Tracheophyta</taxon>
        <taxon>Spermatophyta</taxon>
        <taxon>Magnoliopsida</taxon>
        <taxon>eudicotyledons</taxon>
        <taxon>Gunneridae</taxon>
        <taxon>Pentapetalae</taxon>
        <taxon>asterids</taxon>
        <taxon>campanulids</taxon>
        <taxon>Asterales</taxon>
        <taxon>Asteraceae</taxon>
        <taxon>Carduoideae</taxon>
        <taxon>Cardueae</taxon>
        <taxon>Centaureinae</taxon>
        <taxon>Centaurea</taxon>
    </lineage>
</organism>
<dbReference type="SMART" id="SM00220">
    <property type="entry name" value="S_TKc"/>
    <property type="match status" value="1"/>
</dbReference>
<dbReference type="Pfam" id="PF14223">
    <property type="entry name" value="Retrotran_gag_2"/>
    <property type="match status" value="1"/>
</dbReference>
<evidence type="ECO:0000256" key="7">
    <source>
        <dbReference type="ARBA" id="ARBA00022729"/>
    </source>
</evidence>
<dbReference type="EC" id="2.7.11.1" evidence="2"/>
<dbReference type="GO" id="GO:0016020">
    <property type="term" value="C:membrane"/>
    <property type="evidence" value="ECO:0007669"/>
    <property type="project" value="UniProtKB-SubCell"/>
</dbReference>
<dbReference type="Pfam" id="PF00069">
    <property type="entry name" value="Pkinase"/>
    <property type="match status" value="1"/>
</dbReference>
<evidence type="ECO:0000256" key="6">
    <source>
        <dbReference type="ARBA" id="ARBA00022692"/>
    </source>
</evidence>
<dbReference type="SMART" id="SM00108">
    <property type="entry name" value="B_lectin"/>
    <property type="match status" value="1"/>
</dbReference>
<dbReference type="EMBL" id="JARYMX010000125">
    <property type="protein sequence ID" value="KAJ9535793.1"/>
    <property type="molecule type" value="Genomic_DNA"/>
</dbReference>
<evidence type="ECO:0000256" key="16">
    <source>
        <dbReference type="ARBA" id="ARBA00023180"/>
    </source>
</evidence>
<feature type="compositionally biased region" description="Low complexity" evidence="20">
    <location>
        <begin position="812"/>
        <end position="826"/>
    </location>
</feature>
<dbReference type="PROSITE" id="PS50948">
    <property type="entry name" value="PAN"/>
    <property type="match status" value="1"/>
</dbReference>
<sequence>MTILLKSHGLYSYVTGTTVAPTRIANEAAADYAKRVNEWDINNAKILGFINASTTAEINQQFLGYTTAKSLWDFLTKRYSATGLAHQYQLWVTFQTKRQLPDQPVSSYISEMQAIRDHLNMGAPQVHDNTATLYQAYFNQLHLITILMGLQDKFENVRASLLHRHPLPSLDDAITELLSEETRLQLRTPTPVPSESVFYTPSSFKPKGKGFQNTYSKPQGKLSPNECAFCHSSSHSLIDCPIRRCKHCGIQHPRHLLSECPQNPNPKKQQPAARFTTQHESYSTHNQPAARFVAPHEPSGIPIAASASSSPDLLDLMRRNQELMAQLMTGSMGMNPPHSTPSGPSGTLWIFDSGCFNHMSPYPTGFVSKRRSPHPTVGLADLSPKPVLFEGDVSTDNIQLPDVLHVSDIAIGLVSLTQLQEMGLLMFFDFSGCVIQDPKTKQTLGVGRRVGRVLEVVYIRIPLSSSRVVASVSPSSSLDLWHTRLGHLSSSRIKLLASSGSLGRVTPSDISCLSCKLGKHHALPFETNESKSFCPFDLIHSDVWGPAPHPSMGGARYFVIFVDDHTRFTWIYLMKHRSELPQLYITFARMIQTQFSKPIKILRADNAMEYKESSLLAFLRSQGTIPQYSCPGTSPQNGRAERKHRHILDTVRTLLVSAKCPARFWGEAAFTAVYTINRHPTPILHNKSPYEVLHGVLPAYDLLKVWGCACFVQLQPHEHTKLEPRARLCLFLGYGIEHKGYRCWDPVSKRLRISRNVTFWEHVPYYSLPNTESPTIPLFPEVAPPIPPTPSHVSDFMGSPSDPAPTPPPTPEVSAESPDPTPSTSEPVRRSDRVRQVPAHLRDYHCYATLLSNHEPTSYKEAATCSQWQAAMQEELRALAKAHTWDSVLLPSGKRPIGSKWVFKIKTRSDGSIDRYKARLVAKGFNQEYGIDYEETFAPVARITSVRSLLAIAAIKHWPLFQMDVKNAFLNGDLSEEVYMTPPPGVSLPTGHVCRLRKALYGLKQAPRAWFEKFSTTVLSLGFSASNYDSGLFTRTTDSGSILLLLYVDDMIITGDDSNGIASLKQSLSSSFEMKDLGDLHYFLGLEVLSDASGIYLCQAKYVSDLLSKAGLSDNKVASTPLEHNLHLAPNAGTPLQDPTRYRQLVGSLVYLTVTRPDIAYAVHTVSQFMAAPCSDHYAAVLRILRYLKGTMFHGLHFSSKSSLLLRGFSDADWDSDMTDRRSTTGYCFFLGDSLISWRSKKQSLTARSSTEAEYRALADTTQELIWLRWLLSDMGAPQLSPTPLWCDNNSAIQIAHNDVFHERTKHIEIDCHFTRQHVVRNTIQLHPISTLDQPADIFTKAHLPGRFRELVNKLNLSLWFSRQHATENRTVVWMANRDEPVNGKRSKLSLWNDGNLVLIDAGRQVIWSTDTKSTSSSLQLQLRNTGNLVLDDGRGRTVWESFDHPTDTLLPNQPFTKTTKLVSPRSRTNYSSGFYKMFFDTDGILRLIYDAPETTTTYWPHPGLSWQVGRFQYMHNRKAILDTDGRFHSSDGLNFQSADFGMSRQRIMRIDIDGNVRVYSLVEHESRMKLQVQWQAMSHPCKIHGICGPNSLCTYSRDSGRECRCLPGYTIVNPRDWSYGCESEFKTTCLQDECDFIELRHVEFYGYDVRQHVNYTVDACKRDCLRDNACLAFQYGFRWIQNSFTPYCFIKTWLENGYELGQEYSMYIKLPKRLVSSFNQKTVAKPSFANCPPPVLTTITRSYKKKHDIKPLGLISVFGYVIGFIEIICIVVFWYFSSKRSSTIDRSNYFLAATTFRKFTYSELKKASCNFRDEIGRGGACVVYRGRLSDNRIAAIKRLNDTSHHGEAEFQAEISTIWSVNHMNLIETWGYCAEGKHRLVVYEYMENGSLAENLKNGKLDWSARLDIATGMAKGLAYLHEESLEWVLHCDVKPQNILLDANYHPKVADFGLSRLFDRSDTIGRSKFSKIRGTRGYMAPEWVFNLPITSKVDVFSYGVVVLEMITGLSPFGKNQANGEVELIEWVRSRVRELDQNRSECWFEKIVDPSISGNYDQTAIENVVRIAMQCVEEDREARPSMSQVVDMLLHV</sequence>
<dbReference type="Gene3D" id="3.30.420.10">
    <property type="entry name" value="Ribonuclease H-like superfamily/Ribonuclease H"/>
    <property type="match status" value="1"/>
</dbReference>
<keyword evidence="8" id="KW-0547">Nucleotide-binding</keyword>
<dbReference type="InterPro" id="IPR013103">
    <property type="entry name" value="RVT_2"/>
</dbReference>
<comment type="subcellular location">
    <subcellularLocation>
        <location evidence="1">Membrane</location>
        <topology evidence="1">Single-pass type I membrane protein</topology>
    </subcellularLocation>
</comment>
<dbReference type="GO" id="GO:0048544">
    <property type="term" value="P:recognition of pollen"/>
    <property type="evidence" value="ECO:0007669"/>
    <property type="project" value="InterPro"/>
</dbReference>
<dbReference type="InterPro" id="IPR043502">
    <property type="entry name" value="DNA/RNA_pol_sf"/>
</dbReference>
<feature type="region of interest" description="Disordered" evidence="20">
    <location>
        <begin position="259"/>
        <end position="278"/>
    </location>
</feature>
<comment type="catalytic activity">
    <reaction evidence="18">
        <text>L-seryl-[protein] + ATP = O-phospho-L-seryl-[protein] + ADP + H(+)</text>
        <dbReference type="Rhea" id="RHEA:17989"/>
        <dbReference type="Rhea" id="RHEA-COMP:9863"/>
        <dbReference type="Rhea" id="RHEA-COMP:11604"/>
        <dbReference type="ChEBI" id="CHEBI:15378"/>
        <dbReference type="ChEBI" id="CHEBI:29999"/>
        <dbReference type="ChEBI" id="CHEBI:30616"/>
        <dbReference type="ChEBI" id="CHEBI:83421"/>
        <dbReference type="ChEBI" id="CHEBI:456216"/>
        <dbReference type="EC" id="2.7.11.1"/>
    </reaction>
</comment>
<dbReference type="CDD" id="cd00053">
    <property type="entry name" value="EGF"/>
    <property type="match status" value="1"/>
</dbReference>
<keyword evidence="4 19" id="KW-0245">EGF-like domain</keyword>
<keyword evidence="14" id="KW-1015">Disulfide bond</keyword>
<keyword evidence="3" id="KW-0723">Serine/threonine-protein kinase</keyword>
<evidence type="ECO:0000256" key="1">
    <source>
        <dbReference type="ARBA" id="ARBA00004479"/>
    </source>
</evidence>
<keyword evidence="9" id="KW-0378">Hydrolase</keyword>
<keyword evidence="15" id="KW-0675">Receptor</keyword>
<feature type="domain" description="EGF-like" evidence="23">
    <location>
        <begin position="1578"/>
        <end position="1616"/>
    </location>
</feature>
<keyword evidence="6 21" id="KW-0812">Transmembrane</keyword>
<feature type="domain" description="Bulb-type lectin" evidence="24">
    <location>
        <begin position="1323"/>
        <end position="1444"/>
    </location>
</feature>
<evidence type="ECO:0000256" key="12">
    <source>
        <dbReference type="ARBA" id="ARBA00022989"/>
    </source>
</evidence>
<dbReference type="PROSITE" id="PS50026">
    <property type="entry name" value="EGF_3"/>
    <property type="match status" value="1"/>
</dbReference>
<dbReference type="Gene3D" id="2.90.10.10">
    <property type="entry name" value="Bulb-type lectin domain"/>
    <property type="match status" value="1"/>
</dbReference>
<proteinExistence type="predicted"/>
<evidence type="ECO:0000256" key="4">
    <source>
        <dbReference type="ARBA" id="ARBA00022536"/>
    </source>
</evidence>
<dbReference type="InterPro" id="IPR000719">
    <property type="entry name" value="Prot_kinase_dom"/>
</dbReference>
<feature type="domain" description="Apple" evidence="25">
    <location>
        <begin position="1630"/>
        <end position="1716"/>
    </location>
</feature>
<dbReference type="SUPFAM" id="SSF56112">
    <property type="entry name" value="Protein kinase-like (PK-like)"/>
    <property type="match status" value="1"/>
</dbReference>
<evidence type="ECO:0000259" key="24">
    <source>
        <dbReference type="PROSITE" id="PS50927"/>
    </source>
</evidence>
<evidence type="ECO:0000256" key="13">
    <source>
        <dbReference type="ARBA" id="ARBA00023136"/>
    </source>
</evidence>
<keyword evidence="13 21" id="KW-0472">Membrane</keyword>
<dbReference type="Proteomes" id="UP001172457">
    <property type="component" value="Unassembled WGS sequence"/>
</dbReference>
<reference evidence="27" key="1">
    <citation type="submission" date="2023-03" db="EMBL/GenBank/DDBJ databases">
        <title>Chromosome-scale reference genome and RAD-based genetic map of yellow starthistle (Centaurea solstitialis) reveal putative structural variation and QTLs associated with invader traits.</title>
        <authorList>
            <person name="Reatini B."/>
            <person name="Cang F.A."/>
            <person name="Jiang Q."/>
            <person name="Mckibben M.T.W."/>
            <person name="Barker M.S."/>
            <person name="Rieseberg L.H."/>
            <person name="Dlugosch K.M."/>
        </authorList>
    </citation>
    <scope>NUCLEOTIDE SEQUENCE</scope>
    <source>
        <strain evidence="27">CAN-66</strain>
        <tissue evidence="27">Leaf</tissue>
    </source>
</reference>
<accession>A0AA38SPC6</accession>
<evidence type="ECO:0000256" key="11">
    <source>
        <dbReference type="ARBA" id="ARBA00022840"/>
    </source>
</evidence>
<keyword evidence="12 21" id="KW-1133">Transmembrane helix</keyword>
<evidence type="ECO:0000256" key="14">
    <source>
        <dbReference type="ARBA" id="ARBA00023157"/>
    </source>
</evidence>
<dbReference type="PROSITE" id="PS50927">
    <property type="entry name" value="BULB_LECTIN"/>
    <property type="match status" value="1"/>
</dbReference>
<dbReference type="InterPro" id="IPR000858">
    <property type="entry name" value="S_locus_glycoprot_dom"/>
</dbReference>
<evidence type="ECO:0000256" key="5">
    <source>
        <dbReference type="ARBA" id="ARBA00022679"/>
    </source>
</evidence>
<dbReference type="PROSITE" id="PS50011">
    <property type="entry name" value="PROTEIN_KINASE_DOM"/>
    <property type="match status" value="1"/>
</dbReference>
<dbReference type="CDD" id="cd00028">
    <property type="entry name" value="B_lectin"/>
    <property type="match status" value="1"/>
</dbReference>
<dbReference type="InterPro" id="IPR036426">
    <property type="entry name" value="Bulb-type_lectin_dom_sf"/>
</dbReference>
<dbReference type="GO" id="GO:0005524">
    <property type="term" value="F:ATP binding"/>
    <property type="evidence" value="ECO:0007669"/>
    <property type="project" value="UniProtKB-KW"/>
</dbReference>
<feature type="region of interest" description="Disordered" evidence="20">
    <location>
        <begin position="789"/>
        <end position="834"/>
    </location>
</feature>
<dbReference type="FunFam" id="3.30.200.20:FF:000059">
    <property type="entry name" value="S-receptor-like serine/threonine-protein kinase"/>
    <property type="match status" value="1"/>
</dbReference>
<keyword evidence="11" id="KW-0067">ATP-binding</keyword>
<evidence type="ECO:0000256" key="17">
    <source>
        <dbReference type="ARBA" id="ARBA00047899"/>
    </source>
</evidence>
<keyword evidence="5" id="KW-0808">Transferase</keyword>
<dbReference type="InterPro" id="IPR008271">
    <property type="entry name" value="Ser/Thr_kinase_AS"/>
</dbReference>
<evidence type="ECO:0000256" key="20">
    <source>
        <dbReference type="SAM" id="MobiDB-lite"/>
    </source>
</evidence>
<feature type="domain" description="Integrase catalytic" evidence="26">
    <location>
        <begin position="531"/>
        <end position="697"/>
    </location>
</feature>
<evidence type="ECO:0000313" key="28">
    <source>
        <dbReference type="Proteomes" id="UP001172457"/>
    </source>
</evidence>
<dbReference type="CDD" id="cd14066">
    <property type="entry name" value="STKc_IRAK"/>
    <property type="match status" value="1"/>
</dbReference>
<evidence type="ECO:0000256" key="9">
    <source>
        <dbReference type="ARBA" id="ARBA00022750"/>
    </source>
</evidence>
<dbReference type="GO" id="GO:0003676">
    <property type="term" value="F:nucleic acid binding"/>
    <property type="evidence" value="ECO:0007669"/>
    <property type="project" value="InterPro"/>
</dbReference>
<evidence type="ECO:0000259" key="22">
    <source>
        <dbReference type="PROSITE" id="PS50011"/>
    </source>
</evidence>
<dbReference type="InterPro" id="IPR036397">
    <property type="entry name" value="RNaseH_sf"/>
</dbReference>
<dbReference type="InterPro" id="IPR001584">
    <property type="entry name" value="Integrase_cat-core"/>
</dbReference>
<dbReference type="Pfam" id="PF22936">
    <property type="entry name" value="Pol_BBD"/>
    <property type="match status" value="1"/>
</dbReference>
<dbReference type="InterPro" id="IPR057670">
    <property type="entry name" value="SH3_retrovirus"/>
</dbReference>
<comment type="caution">
    <text evidence="27">The sequence shown here is derived from an EMBL/GenBank/DDBJ whole genome shotgun (WGS) entry which is preliminary data.</text>
</comment>
<keyword evidence="9" id="KW-0645">Protease</keyword>
<dbReference type="Gene3D" id="1.10.510.10">
    <property type="entry name" value="Transferase(Phosphotransferase) domain 1"/>
    <property type="match status" value="1"/>
</dbReference>
<dbReference type="InterPro" id="IPR011009">
    <property type="entry name" value="Kinase-like_dom_sf"/>
</dbReference>
<dbReference type="PANTHER" id="PTHR47974">
    <property type="entry name" value="OS07G0415500 PROTEIN"/>
    <property type="match status" value="1"/>
</dbReference>
<dbReference type="SUPFAM" id="SSF51110">
    <property type="entry name" value="alpha-D-mannose-specific plant lectins"/>
    <property type="match status" value="1"/>
</dbReference>
<evidence type="ECO:0000259" key="23">
    <source>
        <dbReference type="PROSITE" id="PS50026"/>
    </source>
</evidence>
<protein>
    <recommendedName>
        <fullName evidence="2">non-specific serine/threonine protein kinase</fullName>
        <ecNumber evidence="2">2.7.11.1</ecNumber>
    </recommendedName>
</protein>
<dbReference type="GO" id="GO:0004674">
    <property type="term" value="F:protein serine/threonine kinase activity"/>
    <property type="evidence" value="ECO:0007669"/>
    <property type="project" value="UniProtKB-KW"/>
</dbReference>
<comment type="catalytic activity">
    <reaction evidence="17">
        <text>L-threonyl-[protein] + ATP = O-phospho-L-threonyl-[protein] + ADP + H(+)</text>
        <dbReference type="Rhea" id="RHEA:46608"/>
        <dbReference type="Rhea" id="RHEA-COMP:11060"/>
        <dbReference type="Rhea" id="RHEA-COMP:11605"/>
        <dbReference type="ChEBI" id="CHEBI:15378"/>
        <dbReference type="ChEBI" id="CHEBI:30013"/>
        <dbReference type="ChEBI" id="CHEBI:30616"/>
        <dbReference type="ChEBI" id="CHEBI:61977"/>
        <dbReference type="ChEBI" id="CHEBI:456216"/>
        <dbReference type="EC" id="2.7.11.1"/>
    </reaction>
</comment>
<evidence type="ECO:0000256" key="19">
    <source>
        <dbReference type="PROSITE-ProRule" id="PRU00076"/>
    </source>
</evidence>
<feature type="compositionally biased region" description="Pro residues" evidence="20">
    <location>
        <begin position="802"/>
        <end position="811"/>
    </location>
</feature>
<dbReference type="Pfam" id="PF01453">
    <property type="entry name" value="B_lectin"/>
    <property type="match status" value="1"/>
</dbReference>
<dbReference type="SUPFAM" id="SSF56672">
    <property type="entry name" value="DNA/RNA polymerases"/>
    <property type="match status" value="1"/>
</dbReference>
<evidence type="ECO:0000256" key="2">
    <source>
        <dbReference type="ARBA" id="ARBA00012513"/>
    </source>
</evidence>
<evidence type="ECO:0000256" key="3">
    <source>
        <dbReference type="ARBA" id="ARBA00022527"/>
    </source>
</evidence>
<name>A0AA38SPC6_9ASTR</name>
<comment type="caution">
    <text evidence="19">Lacks conserved residue(s) required for the propagation of feature annotation.</text>
</comment>
<evidence type="ECO:0000313" key="27">
    <source>
        <dbReference type="EMBL" id="KAJ9535793.1"/>
    </source>
</evidence>
<dbReference type="Pfam" id="PF00954">
    <property type="entry name" value="S_locus_glycop"/>
    <property type="match status" value="1"/>
</dbReference>
<dbReference type="InterPro" id="IPR054722">
    <property type="entry name" value="PolX-like_BBD"/>
</dbReference>
<dbReference type="Gene3D" id="3.30.200.20">
    <property type="entry name" value="Phosphorylase Kinase, domain 1"/>
    <property type="match status" value="1"/>
</dbReference>
<keyword evidence="28" id="KW-1185">Reference proteome</keyword>
<dbReference type="SUPFAM" id="SSF53098">
    <property type="entry name" value="Ribonuclease H-like"/>
    <property type="match status" value="1"/>
</dbReference>
<feature type="transmembrane region" description="Helical" evidence="21">
    <location>
        <begin position="1753"/>
        <end position="1777"/>
    </location>
</feature>
<dbReference type="PROSITE" id="PS50994">
    <property type="entry name" value="INTEGRASE"/>
    <property type="match status" value="1"/>
</dbReference>
<keyword evidence="9" id="KW-0064">Aspartyl protease</keyword>
<evidence type="ECO:0000256" key="15">
    <source>
        <dbReference type="ARBA" id="ARBA00023170"/>
    </source>
</evidence>
<gene>
    <name evidence="27" type="ORF">OSB04_un001050</name>
</gene>
<dbReference type="InterPro" id="IPR025724">
    <property type="entry name" value="GAG-pre-integrase_dom"/>
</dbReference>
<keyword evidence="10" id="KW-0418">Kinase</keyword>
<evidence type="ECO:0000259" key="26">
    <source>
        <dbReference type="PROSITE" id="PS50994"/>
    </source>
</evidence>
<feature type="compositionally biased region" description="Low complexity" evidence="20">
    <location>
        <begin position="261"/>
        <end position="271"/>
    </location>
</feature>
<evidence type="ECO:0000256" key="18">
    <source>
        <dbReference type="ARBA" id="ARBA00048679"/>
    </source>
</evidence>
<feature type="domain" description="Protein kinase" evidence="22">
    <location>
        <begin position="1810"/>
        <end position="2089"/>
    </location>
</feature>
<dbReference type="FunFam" id="1.10.510.10:FF:000384">
    <property type="entry name" value="G-type lectin S-receptor-like serine/threonine-protein kinase"/>
    <property type="match status" value="1"/>
</dbReference>